<evidence type="ECO:0000256" key="1">
    <source>
        <dbReference type="SAM" id="Phobius"/>
    </source>
</evidence>
<name>A0A0F9L8S9_9ZZZZ</name>
<feature type="non-terminal residue" evidence="2">
    <location>
        <position position="1"/>
    </location>
</feature>
<feature type="transmembrane region" description="Helical" evidence="1">
    <location>
        <begin position="61"/>
        <end position="85"/>
    </location>
</feature>
<feature type="transmembrane region" description="Helical" evidence="1">
    <location>
        <begin position="132"/>
        <end position="153"/>
    </location>
</feature>
<reference evidence="2" key="1">
    <citation type="journal article" date="2015" name="Nature">
        <title>Complex archaea that bridge the gap between prokaryotes and eukaryotes.</title>
        <authorList>
            <person name="Spang A."/>
            <person name="Saw J.H."/>
            <person name="Jorgensen S.L."/>
            <person name="Zaremba-Niedzwiedzka K."/>
            <person name="Martijn J."/>
            <person name="Lind A.E."/>
            <person name="van Eijk R."/>
            <person name="Schleper C."/>
            <person name="Guy L."/>
            <person name="Ettema T.J."/>
        </authorList>
    </citation>
    <scope>NUCLEOTIDE SEQUENCE</scope>
</reference>
<dbReference type="AlphaFoldDB" id="A0A0F9L8S9"/>
<keyword evidence="1" id="KW-1133">Transmembrane helix</keyword>
<dbReference type="EMBL" id="LAZR01006557">
    <property type="protein sequence ID" value="KKM91274.1"/>
    <property type="molecule type" value="Genomic_DNA"/>
</dbReference>
<keyword evidence="1" id="KW-0472">Membrane</keyword>
<protein>
    <recommendedName>
        <fullName evidence="3">SSD domain-containing protein</fullName>
    </recommendedName>
</protein>
<evidence type="ECO:0000313" key="2">
    <source>
        <dbReference type="EMBL" id="KKM91274.1"/>
    </source>
</evidence>
<proteinExistence type="predicted"/>
<evidence type="ECO:0008006" key="3">
    <source>
        <dbReference type="Google" id="ProtNLM"/>
    </source>
</evidence>
<feature type="transmembrane region" description="Helical" evidence="1">
    <location>
        <begin position="165"/>
        <end position="191"/>
    </location>
</feature>
<feature type="transmembrane region" description="Helical" evidence="1">
    <location>
        <begin position="34"/>
        <end position="54"/>
    </location>
</feature>
<accession>A0A0F9L8S9</accession>
<dbReference type="PRINTS" id="PR00702">
    <property type="entry name" value="ACRIFLAVINRP"/>
</dbReference>
<dbReference type="Gene3D" id="1.20.1640.10">
    <property type="entry name" value="Multidrug efflux transporter AcrB transmembrane domain"/>
    <property type="match status" value="1"/>
</dbReference>
<dbReference type="Gene3D" id="3.30.70.1440">
    <property type="entry name" value="Multidrug efflux transporter AcrB pore domain"/>
    <property type="match status" value="1"/>
</dbReference>
<sequence>AMDFIEKTAGEVFPQGFTFDYTGQSRQLANQGSALVVTFFLSLLVIYLVLAAQFESWRDPIIILVSVPMSVAGAMAFIVLGFATMNIYTQVGLITLIGVVSKNGILIVEFANQLQKDKGLNKVEAVIEAAAIRLRPIIMTSLALIFAMVPLLLAAGPGAESRFAIGLTISAGLGIGTLFTVFVLPAFYILLARDHNQGKNEADEDSKSLPAKA</sequence>
<dbReference type="Pfam" id="PF00873">
    <property type="entry name" value="ACR_tran"/>
    <property type="match status" value="1"/>
</dbReference>
<keyword evidence="1" id="KW-0812">Transmembrane</keyword>
<gene>
    <name evidence="2" type="ORF">LCGC14_1230110</name>
</gene>
<dbReference type="SUPFAM" id="SSF82866">
    <property type="entry name" value="Multidrug efflux transporter AcrB transmembrane domain"/>
    <property type="match status" value="1"/>
</dbReference>
<comment type="caution">
    <text evidence="2">The sequence shown here is derived from an EMBL/GenBank/DDBJ whole genome shotgun (WGS) entry which is preliminary data.</text>
</comment>
<dbReference type="GO" id="GO:0042910">
    <property type="term" value="F:xenobiotic transmembrane transporter activity"/>
    <property type="evidence" value="ECO:0007669"/>
    <property type="project" value="TreeGrafter"/>
</dbReference>
<organism evidence="2">
    <name type="scientific">marine sediment metagenome</name>
    <dbReference type="NCBI Taxonomy" id="412755"/>
    <lineage>
        <taxon>unclassified sequences</taxon>
        <taxon>metagenomes</taxon>
        <taxon>ecological metagenomes</taxon>
    </lineage>
</organism>
<dbReference type="PANTHER" id="PTHR32063">
    <property type="match status" value="1"/>
</dbReference>
<dbReference type="GO" id="GO:0005886">
    <property type="term" value="C:plasma membrane"/>
    <property type="evidence" value="ECO:0007669"/>
    <property type="project" value="TreeGrafter"/>
</dbReference>
<dbReference type="InterPro" id="IPR001036">
    <property type="entry name" value="Acrflvin-R"/>
</dbReference>
<dbReference type="PANTHER" id="PTHR32063:SF28">
    <property type="entry name" value="BLR2861 PROTEIN"/>
    <property type="match status" value="1"/>
</dbReference>